<dbReference type="Gene3D" id="3.40.630.30">
    <property type="match status" value="1"/>
</dbReference>
<evidence type="ECO:0000259" key="3">
    <source>
        <dbReference type="PROSITE" id="PS51186"/>
    </source>
</evidence>
<evidence type="ECO:0000256" key="1">
    <source>
        <dbReference type="ARBA" id="ARBA00022679"/>
    </source>
</evidence>
<dbReference type="AlphaFoldDB" id="A0A916TYE8"/>
<keyword evidence="1" id="KW-0808">Transferase</keyword>
<reference evidence="4" key="2">
    <citation type="submission" date="2020-09" db="EMBL/GenBank/DDBJ databases">
        <authorList>
            <person name="Sun Q."/>
            <person name="Zhou Y."/>
        </authorList>
    </citation>
    <scope>NUCLEOTIDE SEQUENCE</scope>
    <source>
        <strain evidence="4">CGMCC 1.12919</strain>
    </source>
</reference>
<dbReference type="InterPro" id="IPR050832">
    <property type="entry name" value="Bact_Acetyltransf"/>
</dbReference>
<dbReference type="PROSITE" id="PS51186">
    <property type="entry name" value="GNAT"/>
    <property type="match status" value="1"/>
</dbReference>
<evidence type="ECO:0000256" key="2">
    <source>
        <dbReference type="ARBA" id="ARBA00023315"/>
    </source>
</evidence>
<dbReference type="InterPro" id="IPR000182">
    <property type="entry name" value="GNAT_dom"/>
</dbReference>
<dbReference type="PANTHER" id="PTHR43877">
    <property type="entry name" value="AMINOALKYLPHOSPHONATE N-ACETYLTRANSFERASE-RELATED-RELATED"/>
    <property type="match status" value="1"/>
</dbReference>
<dbReference type="EMBL" id="BMGG01000001">
    <property type="protein sequence ID" value="GGC50575.1"/>
    <property type="molecule type" value="Genomic_DNA"/>
</dbReference>
<dbReference type="GO" id="GO:0016747">
    <property type="term" value="F:acyltransferase activity, transferring groups other than amino-acyl groups"/>
    <property type="evidence" value="ECO:0007669"/>
    <property type="project" value="InterPro"/>
</dbReference>
<gene>
    <name evidence="4" type="ORF">GCM10010994_07160</name>
</gene>
<organism evidence="4 5">
    <name type="scientific">Chelatococcus reniformis</name>
    <dbReference type="NCBI Taxonomy" id="1494448"/>
    <lineage>
        <taxon>Bacteria</taxon>
        <taxon>Pseudomonadati</taxon>
        <taxon>Pseudomonadota</taxon>
        <taxon>Alphaproteobacteria</taxon>
        <taxon>Hyphomicrobiales</taxon>
        <taxon>Chelatococcaceae</taxon>
        <taxon>Chelatococcus</taxon>
    </lineage>
</organism>
<evidence type="ECO:0000313" key="5">
    <source>
        <dbReference type="Proteomes" id="UP000637002"/>
    </source>
</evidence>
<dbReference type="SUPFAM" id="SSF55729">
    <property type="entry name" value="Acyl-CoA N-acyltransferases (Nat)"/>
    <property type="match status" value="1"/>
</dbReference>
<proteinExistence type="predicted"/>
<comment type="caution">
    <text evidence="4">The sequence shown here is derived from an EMBL/GenBank/DDBJ whole genome shotgun (WGS) entry which is preliminary data.</text>
</comment>
<dbReference type="CDD" id="cd04301">
    <property type="entry name" value="NAT_SF"/>
    <property type="match status" value="1"/>
</dbReference>
<feature type="domain" description="N-acetyltransferase" evidence="3">
    <location>
        <begin position="6"/>
        <end position="169"/>
    </location>
</feature>
<reference evidence="4" key="1">
    <citation type="journal article" date="2014" name="Int. J. Syst. Evol. Microbiol.">
        <title>Complete genome sequence of Corynebacterium casei LMG S-19264T (=DSM 44701T), isolated from a smear-ripened cheese.</title>
        <authorList>
            <consortium name="US DOE Joint Genome Institute (JGI-PGF)"/>
            <person name="Walter F."/>
            <person name="Albersmeier A."/>
            <person name="Kalinowski J."/>
            <person name="Ruckert C."/>
        </authorList>
    </citation>
    <scope>NUCLEOTIDE SEQUENCE</scope>
    <source>
        <strain evidence="4">CGMCC 1.12919</strain>
    </source>
</reference>
<evidence type="ECO:0000313" key="4">
    <source>
        <dbReference type="EMBL" id="GGC50575.1"/>
    </source>
</evidence>
<accession>A0A916TYE8</accession>
<dbReference type="Proteomes" id="UP000637002">
    <property type="component" value="Unassembled WGS sequence"/>
</dbReference>
<protein>
    <submittedName>
        <fullName evidence="4">N-acetyltransferase GCN5</fullName>
    </submittedName>
</protein>
<name>A0A916TYE8_9HYPH</name>
<keyword evidence="5" id="KW-1185">Reference proteome</keyword>
<dbReference type="InterPro" id="IPR016181">
    <property type="entry name" value="Acyl_CoA_acyltransferase"/>
</dbReference>
<dbReference type="Pfam" id="PF00583">
    <property type="entry name" value="Acetyltransf_1"/>
    <property type="match status" value="1"/>
</dbReference>
<keyword evidence="2" id="KW-0012">Acyltransferase</keyword>
<sequence>MRELVTSIRRAKPSDAAGLAVVHDAAWREAYRGLIPGVVLERMITKRGPRWWRIAAAARARPLVVLDMGERIGGYASYGQSRSLGLPQGGEIDELYLDPVFQGIGLGRRLFGAVRRDLATQGFKTFVVWSLADNERACRFYEGLGGKPVTRGETRFGGVPLDRIAFAFG</sequence>